<dbReference type="PROSITE" id="PS00665">
    <property type="entry name" value="DHDPS_1"/>
    <property type="match status" value="1"/>
</dbReference>
<dbReference type="Proteomes" id="UP001255696">
    <property type="component" value="Unassembled WGS sequence"/>
</dbReference>
<keyword evidence="7 12" id="KW-0220">Diaminopimelate biosynthesis</keyword>
<dbReference type="CDD" id="cd00950">
    <property type="entry name" value="DHDPS"/>
    <property type="match status" value="1"/>
</dbReference>
<comment type="similarity">
    <text evidence="3 12 13">Belongs to the DapA family.</text>
</comment>
<dbReference type="PANTHER" id="PTHR12128">
    <property type="entry name" value="DIHYDRODIPICOLINATE SYNTHASE"/>
    <property type="match status" value="1"/>
</dbReference>
<dbReference type="GO" id="GO:0005829">
    <property type="term" value="C:cytosol"/>
    <property type="evidence" value="ECO:0007669"/>
    <property type="project" value="TreeGrafter"/>
</dbReference>
<evidence type="ECO:0000256" key="3">
    <source>
        <dbReference type="ARBA" id="ARBA00007592"/>
    </source>
</evidence>
<dbReference type="GeneID" id="60872151"/>
<dbReference type="AlphaFoldDB" id="A0A1Y4R048"/>
<organism evidence="18 19">
    <name type="scientific">Enterococcus cecorum</name>
    <dbReference type="NCBI Taxonomy" id="44008"/>
    <lineage>
        <taxon>Bacteria</taxon>
        <taxon>Bacillati</taxon>
        <taxon>Bacillota</taxon>
        <taxon>Bacilli</taxon>
        <taxon>Lactobacillales</taxon>
        <taxon>Enterococcaceae</taxon>
        <taxon>Enterococcus</taxon>
    </lineage>
</organism>
<dbReference type="Proteomes" id="UP000196074">
    <property type="component" value="Unassembled WGS sequence"/>
</dbReference>
<evidence type="ECO:0000256" key="15">
    <source>
        <dbReference type="PIRSR" id="PIRSR001365-2"/>
    </source>
</evidence>
<dbReference type="SMART" id="SM01130">
    <property type="entry name" value="DHDPS"/>
    <property type="match status" value="1"/>
</dbReference>
<keyword evidence="6 12" id="KW-0028">Amino-acid biosynthesis</keyword>
<dbReference type="PIRSF" id="PIRSF001365">
    <property type="entry name" value="DHDPS"/>
    <property type="match status" value="1"/>
</dbReference>
<evidence type="ECO:0000256" key="14">
    <source>
        <dbReference type="PIRSR" id="PIRSR001365-1"/>
    </source>
</evidence>
<dbReference type="UniPathway" id="UPA00034">
    <property type="reaction ID" value="UER00017"/>
</dbReference>
<evidence type="ECO:0000256" key="8">
    <source>
        <dbReference type="ARBA" id="ARBA00023154"/>
    </source>
</evidence>
<comment type="pathway">
    <text evidence="2 12">Amino-acid biosynthesis; L-lysine biosynthesis via DAP pathway; (S)-tetrahydrodipicolinate from L-aspartate: step 3/4.</text>
</comment>
<proteinExistence type="inferred from homology"/>
<comment type="subunit">
    <text evidence="12">Homotetramer; dimer of dimers.</text>
</comment>
<comment type="catalytic activity">
    <reaction evidence="11 12">
        <text>L-aspartate 4-semialdehyde + pyruvate = (2S,4S)-4-hydroxy-2,3,4,5-tetrahydrodipicolinate + H2O + H(+)</text>
        <dbReference type="Rhea" id="RHEA:34171"/>
        <dbReference type="ChEBI" id="CHEBI:15361"/>
        <dbReference type="ChEBI" id="CHEBI:15377"/>
        <dbReference type="ChEBI" id="CHEBI:15378"/>
        <dbReference type="ChEBI" id="CHEBI:67139"/>
        <dbReference type="ChEBI" id="CHEBI:537519"/>
        <dbReference type="EC" id="4.3.3.7"/>
    </reaction>
</comment>
<evidence type="ECO:0000256" key="7">
    <source>
        <dbReference type="ARBA" id="ARBA00022915"/>
    </source>
</evidence>
<evidence type="ECO:0000313" key="19">
    <source>
        <dbReference type="Proteomes" id="UP000196074"/>
    </source>
</evidence>
<dbReference type="EMBL" id="JARQBI010000001">
    <property type="protein sequence ID" value="MDT2795730.1"/>
    <property type="molecule type" value="Genomic_DNA"/>
</dbReference>
<evidence type="ECO:0000313" key="16">
    <source>
        <dbReference type="EMBL" id="MDT2795730.1"/>
    </source>
</evidence>
<accession>A0A1Y4R048</accession>
<evidence type="ECO:0000256" key="6">
    <source>
        <dbReference type="ARBA" id="ARBA00022605"/>
    </source>
</evidence>
<evidence type="ECO:0000256" key="1">
    <source>
        <dbReference type="ARBA" id="ARBA00003294"/>
    </source>
</evidence>
<dbReference type="RefSeq" id="WP_016251233.1">
    <property type="nucleotide sequence ID" value="NZ_AP035890.1"/>
</dbReference>
<keyword evidence="10 12" id="KW-0704">Schiff base</keyword>
<feature type="binding site" evidence="12 15">
    <location>
        <position position="205"/>
    </location>
    <ligand>
        <name>pyruvate</name>
        <dbReference type="ChEBI" id="CHEBI:15361"/>
    </ligand>
</feature>
<evidence type="ECO:0000256" key="13">
    <source>
        <dbReference type="PIRNR" id="PIRNR001365"/>
    </source>
</evidence>
<dbReference type="Proteomes" id="UP000588071">
    <property type="component" value="Unassembled WGS sequence"/>
</dbReference>
<evidence type="ECO:0000313" key="20">
    <source>
        <dbReference type="Proteomes" id="UP000588071"/>
    </source>
</evidence>
<dbReference type="Pfam" id="PF00701">
    <property type="entry name" value="DHDPS"/>
    <property type="match status" value="1"/>
</dbReference>
<feature type="site" description="Part of a proton relay during catalysis" evidence="12">
    <location>
        <position position="109"/>
    </location>
</feature>
<feature type="binding site" evidence="12 15">
    <location>
        <position position="47"/>
    </location>
    <ligand>
        <name>pyruvate</name>
        <dbReference type="ChEBI" id="CHEBI:15361"/>
    </ligand>
</feature>
<feature type="site" description="Part of a proton relay during catalysis" evidence="12">
    <location>
        <position position="46"/>
    </location>
</feature>
<reference evidence="16" key="4">
    <citation type="submission" date="2023-03" db="EMBL/GenBank/DDBJ databases">
        <authorList>
            <person name="Shen W."/>
            <person name="Cai J."/>
        </authorList>
    </citation>
    <scope>NUCLEOTIDE SEQUENCE</scope>
    <source>
        <strain evidence="16">B245-2</strain>
    </source>
</reference>
<dbReference type="NCBIfam" id="TIGR00674">
    <property type="entry name" value="dapA"/>
    <property type="match status" value="1"/>
</dbReference>
<dbReference type="GO" id="GO:0009089">
    <property type="term" value="P:lysine biosynthetic process via diaminopimelate"/>
    <property type="evidence" value="ECO:0007669"/>
    <property type="project" value="UniProtKB-UniRule"/>
</dbReference>
<sequence>MAIFTGAGIALITPMLADGTVDFDKLKELAEWHVQQGADAIIACGTTGEASTLDDQEHIAVIEAVVKQVNGRIPVIGGTGSNNTQHGIELSQAAQRVGADALLVVTPYYNKATKKSIIKHYQAICASVDLPVILYSVASRTGMNLTPAIVKELKEIPNVVGIKEASGDISQIVEIARLVDEDFALYSGNDDQVLPLLSVGGSGVISTIGNIAPKQTSQMVHDYLEGQTKAALAVQLAQKPLIDAIFSEVNPVPIKKAVGMLKGYDTYYRLPLDQPEEKTVELLAKEMKNYGLL</sequence>
<reference evidence="17 20" key="3">
    <citation type="submission" date="2020-04" db="EMBL/GenBank/DDBJ databases">
        <authorList>
            <person name="Hitch T.C.A."/>
            <person name="Wylensek D."/>
            <person name="Clavel T."/>
        </authorList>
    </citation>
    <scope>NUCLEOTIDE SEQUENCE [LARGE SCALE GENOMIC DNA]</scope>
    <source>
        <strain evidence="17 20">WCA-380-WT-3C</strain>
    </source>
</reference>
<evidence type="ECO:0000256" key="5">
    <source>
        <dbReference type="ARBA" id="ARBA00022490"/>
    </source>
</evidence>
<dbReference type="InterPro" id="IPR013785">
    <property type="entry name" value="Aldolase_TIM"/>
</dbReference>
<evidence type="ECO:0000256" key="9">
    <source>
        <dbReference type="ARBA" id="ARBA00023239"/>
    </source>
</evidence>
<dbReference type="InterPro" id="IPR002220">
    <property type="entry name" value="DapA-like"/>
</dbReference>
<gene>
    <name evidence="12 16" type="primary">dapA</name>
    <name evidence="18" type="ORF">B5E88_04475</name>
    <name evidence="17" type="ORF">HF857_03720</name>
    <name evidence="16" type="ORF">P7H47_00385</name>
</gene>
<evidence type="ECO:0000256" key="11">
    <source>
        <dbReference type="ARBA" id="ARBA00047836"/>
    </source>
</evidence>
<evidence type="ECO:0000256" key="12">
    <source>
        <dbReference type="HAMAP-Rule" id="MF_00418"/>
    </source>
</evidence>
<dbReference type="InterPro" id="IPR020624">
    <property type="entry name" value="Schiff_base-form_aldolases_CS"/>
</dbReference>
<dbReference type="InterPro" id="IPR005263">
    <property type="entry name" value="DapA"/>
</dbReference>
<comment type="caution">
    <text evidence="18">The sequence shown here is derived from an EMBL/GenBank/DDBJ whole genome shotgun (WGS) entry which is preliminary data.</text>
</comment>
<evidence type="ECO:0000256" key="4">
    <source>
        <dbReference type="ARBA" id="ARBA00012086"/>
    </source>
</evidence>
<dbReference type="PANTHER" id="PTHR12128:SF66">
    <property type="entry name" value="4-HYDROXY-2-OXOGLUTARATE ALDOLASE, MITOCHONDRIAL"/>
    <property type="match status" value="1"/>
</dbReference>
<dbReference type="EC" id="4.3.3.7" evidence="4 12"/>
<feature type="active site" description="Proton donor/acceptor" evidence="12 14">
    <location>
        <position position="135"/>
    </location>
</feature>
<evidence type="ECO:0000313" key="18">
    <source>
        <dbReference type="EMBL" id="OUQ10954.1"/>
    </source>
</evidence>
<keyword evidence="9 12" id="KW-0456">Lyase</keyword>
<keyword evidence="8 12" id="KW-0457">Lysine biosynthesis</keyword>
<dbReference type="SUPFAM" id="SSF51569">
    <property type="entry name" value="Aldolase"/>
    <property type="match status" value="1"/>
</dbReference>
<dbReference type="GO" id="GO:0008840">
    <property type="term" value="F:4-hydroxy-tetrahydrodipicolinate synthase activity"/>
    <property type="evidence" value="ECO:0007669"/>
    <property type="project" value="UniProtKB-UniRule"/>
</dbReference>
<reference evidence="19" key="1">
    <citation type="submission" date="2017-04" db="EMBL/GenBank/DDBJ databases">
        <title>Function of individual gut microbiota members based on whole genome sequencing of pure cultures obtained from chicken caecum.</title>
        <authorList>
            <person name="Medvecky M."/>
            <person name="Cejkova D."/>
            <person name="Polansky O."/>
            <person name="Karasova D."/>
            <person name="Kubasova T."/>
            <person name="Cizek A."/>
            <person name="Rychlik I."/>
        </authorList>
    </citation>
    <scope>NUCLEOTIDE SEQUENCE [LARGE SCALE GENOMIC DNA]</scope>
    <source>
        <strain evidence="19">An144</strain>
    </source>
</reference>
<comment type="subcellular location">
    <subcellularLocation>
        <location evidence="12">Cytoplasm</location>
    </subcellularLocation>
</comment>
<keyword evidence="5 12" id="KW-0963">Cytoplasm</keyword>
<name>A0A1Y4R048_9ENTE</name>
<dbReference type="EMBL" id="NFLC01000006">
    <property type="protein sequence ID" value="OUQ10954.1"/>
    <property type="molecule type" value="Genomic_DNA"/>
</dbReference>
<evidence type="ECO:0000313" key="17">
    <source>
        <dbReference type="EMBL" id="NME49370.1"/>
    </source>
</evidence>
<evidence type="ECO:0000256" key="2">
    <source>
        <dbReference type="ARBA" id="ARBA00005120"/>
    </source>
</evidence>
<reference evidence="18" key="2">
    <citation type="journal article" date="2018" name="BMC Genomics">
        <title>Whole genome sequencing and function prediction of 133 gut anaerobes isolated from chicken caecum in pure cultures.</title>
        <authorList>
            <person name="Medvecky M."/>
            <person name="Cejkova D."/>
            <person name="Polansky O."/>
            <person name="Karasova D."/>
            <person name="Kubasova T."/>
            <person name="Cizek A."/>
            <person name="Rychlik I."/>
        </authorList>
    </citation>
    <scope>NUCLEOTIDE SEQUENCE</scope>
    <source>
        <strain evidence="18">An144</strain>
    </source>
</reference>
<comment type="function">
    <text evidence="1 12">Catalyzes the condensation of (S)-aspartate-beta-semialdehyde [(S)-ASA] and pyruvate to 4-hydroxy-tetrahydrodipicolinate (HTPA).</text>
</comment>
<dbReference type="HAMAP" id="MF_00418">
    <property type="entry name" value="DapA"/>
    <property type="match status" value="1"/>
</dbReference>
<dbReference type="PRINTS" id="PR00146">
    <property type="entry name" value="DHPICSNTHASE"/>
</dbReference>
<dbReference type="Gene3D" id="3.20.20.70">
    <property type="entry name" value="Aldolase class I"/>
    <property type="match status" value="1"/>
</dbReference>
<feature type="active site" description="Schiff-base intermediate with substrate" evidence="12 14">
    <location>
        <position position="163"/>
    </location>
</feature>
<comment type="caution">
    <text evidence="12">Was originally thought to be a dihydrodipicolinate synthase (DHDPS), catalyzing the condensation of (S)-aspartate-beta-semialdehyde [(S)-ASA] and pyruvate to dihydrodipicolinate (DHDP). However, it was shown in E.coli that the product of the enzymatic reaction is not dihydrodipicolinate but in fact (4S)-4-hydroxy-2,3,4,5-tetrahydro-(2S)-dipicolinic acid (HTPA), and that the consecutive dehydration reaction leading to DHDP is not spontaneous but catalyzed by DapB.</text>
</comment>
<evidence type="ECO:0000256" key="10">
    <source>
        <dbReference type="ARBA" id="ARBA00023270"/>
    </source>
</evidence>
<dbReference type="EMBL" id="JABAFV010000004">
    <property type="protein sequence ID" value="NME49370.1"/>
    <property type="molecule type" value="Genomic_DNA"/>
</dbReference>
<protein>
    <recommendedName>
        <fullName evidence="4 12">4-hydroxy-tetrahydrodipicolinate synthase</fullName>
        <shortName evidence="12">HTPA synthase</shortName>
        <ecNumber evidence="4 12">4.3.3.7</ecNumber>
    </recommendedName>
</protein>
<dbReference type="GO" id="GO:0019877">
    <property type="term" value="P:diaminopimelate biosynthetic process"/>
    <property type="evidence" value="ECO:0007669"/>
    <property type="project" value="UniProtKB-UniRule"/>
</dbReference>